<protein>
    <submittedName>
        <fullName evidence="8">Predicted arabinose efflux permease, MFS family</fullName>
    </submittedName>
</protein>
<dbReference type="EMBL" id="FMYV01000001">
    <property type="protein sequence ID" value="SDB97171.1"/>
    <property type="molecule type" value="Genomic_DNA"/>
</dbReference>
<dbReference type="AlphaFoldDB" id="A0A1G6HSG1"/>
<dbReference type="PROSITE" id="PS50850">
    <property type="entry name" value="MFS"/>
    <property type="match status" value="1"/>
</dbReference>
<keyword evidence="9" id="KW-1185">Reference proteome</keyword>
<feature type="transmembrane region" description="Helical" evidence="6">
    <location>
        <begin position="94"/>
        <end position="117"/>
    </location>
</feature>
<dbReference type="InterPro" id="IPR036259">
    <property type="entry name" value="MFS_trans_sf"/>
</dbReference>
<dbReference type="Proteomes" id="UP000199322">
    <property type="component" value="Unassembled WGS sequence"/>
</dbReference>
<evidence type="ECO:0000256" key="1">
    <source>
        <dbReference type="ARBA" id="ARBA00004651"/>
    </source>
</evidence>
<keyword evidence="2" id="KW-1003">Cell membrane</keyword>
<evidence type="ECO:0000256" key="6">
    <source>
        <dbReference type="SAM" id="Phobius"/>
    </source>
</evidence>
<evidence type="ECO:0000256" key="2">
    <source>
        <dbReference type="ARBA" id="ARBA00022475"/>
    </source>
</evidence>
<dbReference type="SUPFAM" id="SSF103473">
    <property type="entry name" value="MFS general substrate transporter"/>
    <property type="match status" value="1"/>
</dbReference>
<evidence type="ECO:0000256" key="4">
    <source>
        <dbReference type="ARBA" id="ARBA00022989"/>
    </source>
</evidence>
<keyword evidence="5 6" id="KW-0472">Membrane</keyword>
<dbReference type="PANTHER" id="PTHR23513:SF6">
    <property type="entry name" value="MAJOR FACILITATOR SUPERFAMILY ASSOCIATED DOMAIN-CONTAINING PROTEIN"/>
    <property type="match status" value="1"/>
</dbReference>
<keyword evidence="4 6" id="KW-1133">Transmembrane helix</keyword>
<dbReference type="InterPro" id="IPR011701">
    <property type="entry name" value="MFS"/>
</dbReference>
<feature type="domain" description="Major facilitator superfamily (MFS) profile" evidence="7">
    <location>
        <begin position="4"/>
        <end position="384"/>
    </location>
</feature>
<feature type="transmembrane region" description="Helical" evidence="6">
    <location>
        <begin position="70"/>
        <end position="88"/>
    </location>
</feature>
<evidence type="ECO:0000256" key="3">
    <source>
        <dbReference type="ARBA" id="ARBA00022692"/>
    </source>
</evidence>
<feature type="transmembrane region" description="Helical" evidence="6">
    <location>
        <begin position="236"/>
        <end position="259"/>
    </location>
</feature>
<dbReference type="Pfam" id="PF07690">
    <property type="entry name" value="MFS_1"/>
    <property type="match status" value="1"/>
</dbReference>
<comment type="subcellular location">
    <subcellularLocation>
        <location evidence="1">Cell membrane</location>
        <topology evidence="1">Multi-pass membrane protein</topology>
    </subcellularLocation>
</comment>
<feature type="transmembrane region" description="Helical" evidence="6">
    <location>
        <begin position="153"/>
        <end position="174"/>
    </location>
</feature>
<feature type="transmembrane region" description="Helical" evidence="6">
    <location>
        <begin position="360"/>
        <end position="376"/>
    </location>
</feature>
<feature type="transmembrane region" description="Helical" evidence="6">
    <location>
        <begin position="129"/>
        <end position="147"/>
    </location>
</feature>
<dbReference type="GO" id="GO:0022857">
    <property type="term" value="F:transmembrane transporter activity"/>
    <property type="evidence" value="ECO:0007669"/>
    <property type="project" value="InterPro"/>
</dbReference>
<dbReference type="InterPro" id="IPR020846">
    <property type="entry name" value="MFS_dom"/>
</dbReference>
<sequence>MSKNLTNLIFYSFISSVSWAIYKVVFNLFLRDIGFGNDFIGQITSIEMVGSAIIGIIIGVLGDRFGKKRMLFITSLGFGLLLIARISFPIQSVLYTLSFFSGGFMTSRMLLLNSYIIDITEHSVRGKAFGFNFGLMMGSGVFGNFVGGFMGEFIGLRTTLFIAAFAYVLSIGLLSRIPESVGNKDRTIKEIFDISEFTSDQKEIVKYYFLRTFSISFGAGLFVNFGNLIFKDMFDMSPAMIGIALSIAQLGAATGSILSPKLGKKFGPFRYMRALSLVVVPLIISLGFVNNPYVFTTLYAFRFSFMNMTNPVGMNIVLSSMPKDKVTTINSIRNSLNFVSRAVAAIMFGIIVALPSGYTYLFLIASIFYFIGYLMLKKMFKPIQKGKILHELYGNNG</sequence>
<feature type="transmembrane region" description="Helical" evidence="6">
    <location>
        <begin position="271"/>
        <end position="293"/>
    </location>
</feature>
<dbReference type="GO" id="GO:0005886">
    <property type="term" value="C:plasma membrane"/>
    <property type="evidence" value="ECO:0007669"/>
    <property type="project" value="UniProtKB-SubCell"/>
</dbReference>
<feature type="transmembrane region" description="Helical" evidence="6">
    <location>
        <begin position="9"/>
        <end position="30"/>
    </location>
</feature>
<evidence type="ECO:0000313" key="9">
    <source>
        <dbReference type="Proteomes" id="UP000199322"/>
    </source>
</evidence>
<proteinExistence type="predicted"/>
<dbReference type="STRING" id="28234.SAMN04488588_0095"/>
<organism evidence="8 9">
    <name type="scientific">Geotoga petraea</name>
    <dbReference type="NCBI Taxonomy" id="28234"/>
    <lineage>
        <taxon>Bacteria</taxon>
        <taxon>Thermotogati</taxon>
        <taxon>Thermotogota</taxon>
        <taxon>Thermotogae</taxon>
        <taxon>Petrotogales</taxon>
        <taxon>Petrotogaceae</taxon>
        <taxon>Geotoga</taxon>
    </lineage>
</organism>
<dbReference type="PANTHER" id="PTHR23513">
    <property type="entry name" value="INTEGRAL MEMBRANE EFFLUX PROTEIN-RELATED"/>
    <property type="match status" value="1"/>
</dbReference>
<gene>
    <name evidence="8" type="ORF">SAMN04488588_0095</name>
</gene>
<feature type="transmembrane region" description="Helical" evidence="6">
    <location>
        <begin position="42"/>
        <end position="61"/>
    </location>
</feature>
<accession>A0A1G6HSG1</accession>
<name>A0A1G6HSG1_9BACT</name>
<reference evidence="8 9" key="1">
    <citation type="submission" date="2016-10" db="EMBL/GenBank/DDBJ databases">
        <authorList>
            <person name="de Groot N.N."/>
        </authorList>
    </citation>
    <scope>NUCLEOTIDE SEQUENCE [LARGE SCALE GENOMIC DNA]</scope>
    <source>
        <strain evidence="8 9">WG14</strain>
    </source>
</reference>
<evidence type="ECO:0000259" key="7">
    <source>
        <dbReference type="PROSITE" id="PS50850"/>
    </source>
</evidence>
<dbReference type="RefSeq" id="WP_091401803.1">
    <property type="nucleotide sequence ID" value="NZ_FMYV01000001.1"/>
</dbReference>
<dbReference type="Gene3D" id="1.20.1250.20">
    <property type="entry name" value="MFS general substrate transporter like domains"/>
    <property type="match status" value="1"/>
</dbReference>
<feature type="transmembrane region" description="Helical" evidence="6">
    <location>
        <begin position="208"/>
        <end position="230"/>
    </location>
</feature>
<keyword evidence="3 6" id="KW-0812">Transmembrane</keyword>
<evidence type="ECO:0000313" key="8">
    <source>
        <dbReference type="EMBL" id="SDB97171.1"/>
    </source>
</evidence>
<evidence type="ECO:0000256" key="5">
    <source>
        <dbReference type="ARBA" id="ARBA00023136"/>
    </source>
</evidence>